<feature type="region of interest" description="Disordered" evidence="1">
    <location>
        <begin position="221"/>
        <end position="242"/>
    </location>
</feature>
<dbReference type="Pfam" id="PF08808">
    <property type="entry name" value="RES"/>
    <property type="match status" value="1"/>
</dbReference>
<dbReference type="InterPro" id="IPR014914">
    <property type="entry name" value="RES_dom"/>
</dbReference>
<name>A0A127PCF9_9BURK</name>
<feature type="domain" description="RES" evidence="2">
    <location>
        <begin position="228"/>
        <end position="385"/>
    </location>
</feature>
<evidence type="ECO:0000256" key="1">
    <source>
        <dbReference type="SAM" id="MobiDB-lite"/>
    </source>
</evidence>
<gene>
    <name evidence="3" type="ORF">CFter6_2853</name>
</gene>
<sequence>MIKTLEKMRQELREREDQERDFVCSNCIEDPFLQPYASHLQSPRMCVGCGETVRQAITTKRLAELVRPVLPRHFEIDQGHFPGYEFTLAVIVGKARICSKHMVQESVAKWLEVLDDEEDESESEKDHFYATGQDYQWVKSPFEDEEHERWYVVGDWHHAATQLTHGRRFFNERVRELFEGILHEALAAKGIDGDGLRPIVKDVPIGFEFFRARVANNLDEEQAFSTDPTGQLGAPPKERATNGRMNPAGIPFLYMADDQCTCVAEVRPSIGDTVVVGRFKATKPLRIFDLTALSGRLSHQPLSFFDPSYEIRNQRRTLLRYLHGEISRPAKTHDTDYLMTQAFAEYIRFDCRETFDGLAFRSGQRADGINYVLFDTATEEERTWVKWKPQFDVKISPADVVVVEVSAVEYSTVQKKTFARRDDAE</sequence>
<evidence type="ECO:0000313" key="3">
    <source>
        <dbReference type="EMBL" id="AMO95519.1"/>
    </source>
</evidence>
<protein>
    <submittedName>
        <fullName evidence="3">RES domain protein</fullName>
    </submittedName>
</protein>
<dbReference type="SMART" id="SM00953">
    <property type="entry name" value="RES"/>
    <property type="match status" value="1"/>
</dbReference>
<organism evidence="3">
    <name type="scientific">Collimonas fungivorans</name>
    <dbReference type="NCBI Taxonomy" id="158899"/>
    <lineage>
        <taxon>Bacteria</taxon>
        <taxon>Pseudomonadati</taxon>
        <taxon>Pseudomonadota</taxon>
        <taxon>Betaproteobacteria</taxon>
        <taxon>Burkholderiales</taxon>
        <taxon>Oxalobacteraceae</taxon>
        <taxon>Collimonas</taxon>
    </lineage>
</organism>
<dbReference type="Proteomes" id="UP000072421">
    <property type="component" value="Chromosome"/>
</dbReference>
<reference evidence="3 4" key="1">
    <citation type="submission" date="2015-11" db="EMBL/GenBank/DDBJ databases">
        <title>Exploring the genomic traits of fungus-feeding bacterial genus Collimonas.</title>
        <authorList>
            <person name="Song C."/>
            <person name="Schmidt R."/>
            <person name="de Jager V."/>
            <person name="Krzyzanowska D."/>
            <person name="Jongedijk E."/>
            <person name="Cankar K."/>
            <person name="Beekwilder J."/>
            <person name="van Veen A."/>
            <person name="de Boer W."/>
            <person name="van Veen J.A."/>
            <person name="Garbeva P."/>
        </authorList>
    </citation>
    <scope>NUCLEOTIDE SEQUENCE [LARGE SCALE GENOMIC DNA]</scope>
    <source>
        <strain evidence="3 4">Ter6</strain>
    </source>
</reference>
<dbReference type="PATRIC" id="fig|158899.10.peg.2844"/>
<dbReference type="EMBL" id="CP013232">
    <property type="protein sequence ID" value="AMO95519.1"/>
    <property type="molecule type" value="Genomic_DNA"/>
</dbReference>
<accession>A0A127PCF9</accession>
<dbReference type="RefSeq" id="WP_167351389.1">
    <property type="nucleotide sequence ID" value="NZ_CP013232.1"/>
</dbReference>
<dbReference type="AlphaFoldDB" id="A0A127PCF9"/>
<evidence type="ECO:0000313" key="4">
    <source>
        <dbReference type="Proteomes" id="UP000072421"/>
    </source>
</evidence>
<proteinExistence type="predicted"/>
<evidence type="ECO:0000259" key="2">
    <source>
        <dbReference type="SMART" id="SM00953"/>
    </source>
</evidence>